<keyword evidence="3" id="KW-1185">Reference proteome</keyword>
<dbReference type="EMBL" id="CBTK010000298">
    <property type="protein sequence ID" value="CDH47364.1"/>
    <property type="molecule type" value="Genomic_DNA"/>
</dbReference>
<protein>
    <submittedName>
        <fullName evidence="2">Uncharacterized protein</fullName>
    </submittedName>
</protein>
<evidence type="ECO:0000313" key="2">
    <source>
        <dbReference type="EMBL" id="CDH47364.1"/>
    </source>
</evidence>
<evidence type="ECO:0000256" key="1">
    <source>
        <dbReference type="SAM" id="MobiDB-lite"/>
    </source>
</evidence>
<gene>
    <name evidence="2" type="ORF">BN874_80054</name>
</gene>
<dbReference type="AlphaFoldDB" id="A0A7U7GFM2"/>
<accession>A0A7U7GFM2</accession>
<sequence length="72" mass="8026">MQTGKRGRPRKTLPKGGRVRLKNLGRPRHRRGRKRPKDPARQPEPHLASPDFPETALHAPPLEGHHGVPAAP</sequence>
<name>A0A7U7GFM2_9GAMM</name>
<feature type="region of interest" description="Disordered" evidence="1">
    <location>
        <begin position="1"/>
        <end position="72"/>
    </location>
</feature>
<dbReference type="Proteomes" id="UP000019184">
    <property type="component" value="Unassembled WGS sequence"/>
</dbReference>
<reference evidence="2 3" key="1">
    <citation type="journal article" date="2014" name="ISME J.">
        <title>Candidatus Competibacter-lineage genomes retrieved from metagenomes reveal functional metabolic diversity.</title>
        <authorList>
            <person name="McIlroy S.J."/>
            <person name="Albertsen M."/>
            <person name="Andresen E.K."/>
            <person name="Saunders A.M."/>
            <person name="Kristiansen R."/>
            <person name="Stokholm-Bjerregaard M."/>
            <person name="Nielsen K.L."/>
            <person name="Nielsen P.H."/>
        </authorList>
    </citation>
    <scope>NUCLEOTIDE SEQUENCE [LARGE SCALE GENOMIC DNA]</scope>
    <source>
        <strain evidence="2 3">Run_B_J11</strain>
    </source>
</reference>
<organism evidence="2 3">
    <name type="scientific">Candidatus Contendobacter odensis Run_B_J11</name>
    <dbReference type="NCBI Taxonomy" id="1400861"/>
    <lineage>
        <taxon>Bacteria</taxon>
        <taxon>Pseudomonadati</taxon>
        <taxon>Pseudomonadota</taxon>
        <taxon>Gammaproteobacteria</taxon>
        <taxon>Candidatus Competibacteraceae</taxon>
        <taxon>Candidatus Contendibacter</taxon>
    </lineage>
</organism>
<evidence type="ECO:0000313" key="3">
    <source>
        <dbReference type="Proteomes" id="UP000019184"/>
    </source>
</evidence>
<proteinExistence type="predicted"/>
<comment type="caution">
    <text evidence="2">The sequence shown here is derived from an EMBL/GenBank/DDBJ whole genome shotgun (WGS) entry which is preliminary data.</text>
</comment>
<feature type="compositionally biased region" description="Basic residues" evidence="1">
    <location>
        <begin position="1"/>
        <end position="36"/>
    </location>
</feature>